<dbReference type="RefSeq" id="WP_129886369.1">
    <property type="nucleotide sequence ID" value="NZ_CP035758.1"/>
</dbReference>
<accession>A0A4P6JLA3</accession>
<organism evidence="3 4">
    <name type="scientific">Ktedonosporobacter rubrisoli</name>
    <dbReference type="NCBI Taxonomy" id="2509675"/>
    <lineage>
        <taxon>Bacteria</taxon>
        <taxon>Bacillati</taxon>
        <taxon>Chloroflexota</taxon>
        <taxon>Ktedonobacteria</taxon>
        <taxon>Ktedonobacterales</taxon>
        <taxon>Ktedonosporobacteraceae</taxon>
        <taxon>Ktedonosporobacter</taxon>
    </lineage>
</organism>
<dbReference type="EMBL" id="CP035758">
    <property type="protein sequence ID" value="QBD75772.1"/>
    <property type="molecule type" value="Genomic_DNA"/>
</dbReference>
<protein>
    <submittedName>
        <fullName evidence="3">NAD(P)-dependent oxidoreductase</fullName>
    </submittedName>
</protein>
<proteinExistence type="predicted"/>
<dbReference type="KEGG" id="kbs:EPA93_07040"/>
<feature type="domain" description="6-phosphogluconate dehydrogenase NADP-binding" evidence="1">
    <location>
        <begin position="7"/>
        <end position="145"/>
    </location>
</feature>
<dbReference type="Pfam" id="PF09130">
    <property type="entry name" value="DUF1932"/>
    <property type="match status" value="1"/>
</dbReference>
<dbReference type="AlphaFoldDB" id="A0A4P6JLA3"/>
<dbReference type="InterPro" id="IPR015814">
    <property type="entry name" value="Pgluconate_DH_NAD-bd_C"/>
</dbReference>
<reference evidence="3 4" key="1">
    <citation type="submission" date="2019-01" db="EMBL/GenBank/DDBJ databases">
        <title>Ktedonosporobacter rubrisoli SCAWS-G2.</title>
        <authorList>
            <person name="Huang Y."/>
            <person name="Yan B."/>
        </authorList>
    </citation>
    <scope>NUCLEOTIDE SEQUENCE [LARGE SCALE GENOMIC DNA]</scope>
    <source>
        <strain evidence="3 4">SCAWS-G2</strain>
    </source>
</reference>
<dbReference type="Proteomes" id="UP000290365">
    <property type="component" value="Chromosome"/>
</dbReference>
<keyword evidence="4" id="KW-1185">Reference proteome</keyword>
<evidence type="ECO:0000313" key="3">
    <source>
        <dbReference type="EMBL" id="QBD75772.1"/>
    </source>
</evidence>
<dbReference type="InterPro" id="IPR036291">
    <property type="entry name" value="NAD(P)-bd_dom_sf"/>
</dbReference>
<sequence length="295" mass="31248">MKIHTVALLSPGDMGHAIAADLHQHSMNVITNLHGRSERTRSLARTAGINEVPDDETLVREADILLSIMPPANAYALGERIGAVLQRSKTELLFVDCNAIAPRTAQALDKLLTEAGAAFVDGGIIGGPPRSGQEGPHLYVSGTRAADVALLNEYGLDVRVVGSQPGQASGLKMCYASVTKGLTALATEALVAGRALGLQEALLAELQDLPVFASLKRSVPGMPPKAYRWVGEMQEIARTFADLGLPPQMPEGAAALYSFVESTELGLETPEQRQRGQTLEEVAEILAAALQARQA</sequence>
<dbReference type="InterPro" id="IPR013328">
    <property type="entry name" value="6PGD_dom2"/>
</dbReference>
<dbReference type="GO" id="GO:0050661">
    <property type="term" value="F:NADP binding"/>
    <property type="evidence" value="ECO:0007669"/>
    <property type="project" value="InterPro"/>
</dbReference>
<evidence type="ECO:0000313" key="4">
    <source>
        <dbReference type="Proteomes" id="UP000290365"/>
    </source>
</evidence>
<dbReference type="InterPro" id="IPR008927">
    <property type="entry name" value="6-PGluconate_DH-like_C_sf"/>
</dbReference>
<dbReference type="Pfam" id="PF03446">
    <property type="entry name" value="NAD_binding_2"/>
    <property type="match status" value="1"/>
</dbReference>
<evidence type="ECO:0000259" key="2">
    <source>
        <dbReference type="Pfam" id="PF09130"/>
    </source>
</evidence>
<dbReference type="SUPFAM" id="SSF48179">
    <property type="entry name" value="6-phosphogluconate dehydrogenase C-terminal domain-like"/>
    <property type="match status" value="1"/>
</dbReference>
<dbReference type="Gene3D" id="3.40.50.720">
    <property type="entry name" value="NAD(P)-binding Rossmann-like Domain"/>
    <property type="match status" value="1"/>
</dbReference>
<dbReference type="SUPFAM" id="SSF51735">
    <property type="entry name" value="NAD(P)-binding Rossmann-fold domains"/>
    <property type="match status" value="1"/>
</dbReference>
<name>A0A4P6JLA3_KTERU</name>
<feature type="domain" description="Phosphogluconate dehydrogenase NAD-binding putative C-terminal" evidence="2">
    <location>
        <begin position="195"/>
        <end position="259"/>
    </location>
</feature>
<dbReference type="PANTHER" id="PTHR43580:SF2">
    <property type="entry name" value="CYTOKINE-LIKE NUCLEAR FACTOR N-PAC"/>
    <property type="match status" value="1"/>
</dbReference>
<evidence type="ECO:0000259" key="1">
    <source>
        <dbReference type="Pfam" id="PF03446"/>
    </source>
</evidence>
<dbReference type="InterPro" id="IPR006115">
    <property type="entry name" value="6PGDH_NADP-bd"/>
</dbReference>
<dbReference type="PANTHER" id="PTHR43580">
    <property type="entry name" value="OXIDOREDUCTASE GLYR1-RELATED"/>
    <property type="match status" value="1"/>
</dbReference>
<dbReference type="Gene3D" id="1.10.1040.10">
    <property type="entry name" value="N-(1-d-carboxylethyl)-l-norvaline Dehydrogenase, domain 2"/>
    <property type="match status" value="1"/>
</dbReference>
<dbReference type="InterPro" id="IPR051265">
    <property type="entry name" value="HIBADH-related_NP60_sf"/>
</dbReference>
<gene>
    <name evidence="3" type="ORF">EPA93_07040</name>
</gene>
<dbReference type="OrthoDB" id="1271986at2"/>